<gene>
    <name evidence="2" type="ORF">HPB48_005780</name>
</gene>
<protein>
    <submittedName>
        <fullName evidence="2">Uncharacterized protein</fullName>
    </submittedName>
</protein>
<name>A0A9J6GGL9_HAELO</name>
<comment type="caution">
    <text evidence="2">The sequence shown here is derived from an EMBL/GenBank/DDBJ whole genome shotgun (WGS) entry which is preliminary data.</text>
</comment>
<dbReference type="OrthoDB" id="6508477at2759"/>
<feature type="region of interest" description="Disordered" evidence="1">
    <location>
        <begin position="1"/>
        <end position="38"/>
    </location>
</feature>
<organism evidence="2 3">
    <name type="scientific">Haemaphysalis longicornis</name>
    <name type="common">Bush tick</name>
    <dbReference type="NCBI Taxonomy" id="44386"/>
    <lineage>
        <taxon>Eukaryota</taxon>
        <taxon>Metazoa</taxon>
        <taxon>Ecdysozoa</taxon>
        <taxon>Arthropoda</taxon>
        <taxon>Chelicerata</taxon>
        <taxon>Arachnida</taxon>
        <taxon>Acari</taxon>
        <taxon>Parasitiformes</taxon>
        <taxon>Ixodida</taxon>
        <taxon>Ixodoidea</taxon>
        <taxon>Ixodidae</taxon>
        <taxon>Haemaphysalinae</taxon>
        <taxon>Haemaphysalis</taxon>
    </lineage>
</organism>
<dbReference type="EMBL" id="JABSTR010000006">
    <property type="protein sequence ID" value="KAH9374525.1"/>
    <property type="molecule type" value="Genomic_DNA"/>
</dbReference>
<keyword evidence="3" id="KW-1185">Reference proteome</keyword>
<proteinExistence type="predicted"/>
<evidence type="ECO:0000313" key="2">
    <source>
        <dbReference type="EMBL" id="KAH9374525.1"/>
    </source>
</evidence>
<dbReference type="AlphaFoldDB" id="A0A9J6GGL9"/>
<feature type="region of interest" description="Disordered" evidence="1">
    <location>
        <begin position="110"/>
        <end position="163"/>
    </location>
</feature>
<sequence>MECPGNASGNATCNAASTPIRRPHPEPRLGAPDQTREHVHGVCKRQDIIGPGRILELDGDGQTPEQHELLSEIIHRQTTPSAPPLRVSFIRTGLSRQYVRPLTCQGPLYNRLQQHQQPPPPTTRSSSAGARSRAVAVGGNHGARGFQALRKTTGPNKDGGRSASELNTFRVAFRNVKCVIVDELLYRVRRLPRDSAPMSDPSSARDDHVPRTTPEMSASGSVGQGPHSATAPWQEPLDGPPLGPGTSHQDRMSCPGFVLFFPRFLPSCRATCPQPVVFSSVLNW</sequence>
<evidence type="ECO:0000256" key="1">
    <source>
        <dbReference type="SAM" id="MobiDB-lite"/>
    </source>
</evidence>
<dbReference type="Proteomes" id="UP000821853">
    <property type="component" value="Chromosome 4"/>
</dbReference>
<dbReference type="VEuPathDB" id="VectorBase:HLOH_051910"/>
<feature type="compositionally biased region" description="Polar residues" evidence="1">
    <location>
        <begin position="7"/>
        <end position="17"/>
    </location>
</feature>
<reference evidence="2 3" key="1">
    <citation type="journal article" date="2020" name="Cell">
        <title>Large-Scale Comparative Analyses of Tick Genomes Elucidate Their Genetic Diversity and Vector Capacities.</title>
        <authorList>
            <consortium name="Tick Genome and Microbiome Consortium (TIGMIC)"/>
            <person name="Jia N."/>
            <person name="Wang J."/>
            <person name="Shi W."/>
            <person name="Du L."/>
            <person name="Sun Y."/>
            <person name="Zhan W."/>
            <person name="Jiang J.F."/>
            <person name="Wang Q."/>
            <person name="Zhang B."/>
            <person name="Ji P."/>
            <person name="Bell-Sakyi L."/>
            <person name="Cui X.M."/>
            <person name="Yuan T.T."/>
            <person name="Jiang B.G."/>
            <person name="Yang W.F."/>
            <person name="Lam T.T."/>
            <person name="Chang Q.C."/>
            <person name="Ding S.J."/>
            <person name="Wang X.J."/>
            <person name="Zhu J.G."/>
            <person name="Ruan X.D."/>
            <person name="Zhao L."/>
            <person name="Wei J.T."/>
            <person name="Ye R.Z."/>
            <person name="Que T.C."/>
            <person name="Du C.H."/>
            <person name="Zhou Y.H."/>
            <person name="Cheng J.X."/>
            <person name="Dai P.F."/>
            <person name="Guo W.B."/>
            <person name="Han X.H."/>
            <person name="Huang E.J."/>
            <person name="Li L.F."/>
            <person name="Wei W."/>
            <person name="Gao Y.C."/>
            <person name="Liu J.Z."/>
            <person name="Shao H.Z."/>
            <person name="Wang X."/>
            <person name="Wang C.C."/>
            <person name="Yang T.C."/>
            <person name="Huo Q.B."/>
            <person name="Li W."/>
            <person name="Chen H.Y."/>
            <person name="Chen S.E."/>
            <person name="Zhou L.G."/>
            <person name="Ni X.B."/>
            <person name="Tian J.H."/>
            <person name="Sheng Y."/>
            <person name="Liu T."/>
            <person name="Pan Y.S."/>
            <person name="Xia L.Y."/>
            <person name="Li J."/>
            <person name="Zhao F."/>
            <person name="Cao W.C."/>
        </authorList>
    </citation>
    <scope>NUCLEOTIDE SEQUENCE [LARGE SCALE GENOMIC DNA]</scope>
    <source>
        <strain evidence="2">HaeL-2018</strain>
    </source>
</reference>
<evidence type="ECO:0000313" key="3">
    <source>
        <dbReference type="Proteomes" id="UP000821853"/>
    </source>
</evidence>
<feature type="region of interest" description="Disordered" evidence="1">
    <location>
        <begin position="193"/>
        <end position="248"/>
    </location>
</feature>
<accession>A0A9J6GGL9</accession>
<feature type="compositionally biased region" description="Low complexity" evidence="1">
    <location>
        <begin position="124"/>
        <end position="138"/>
    </location>
</feature>